<feature type="domain" description="HTH lysR-type" evidence="5">
    <location>
        <begin position="2"/>
        <end position="58"/>
    </location>
</feature>
<sequence>MLNSKQCEAFLAVAETGSFDFAAERLCLTASAITLRVQQLEKQLGHLLIVRERPCRVTSSGESLLHYLQHSRLLEQQLVQQLTGKSAANGFYQVNIATNDDSLATWLLSTLQHVLIEEKIALHLKVDDQSQTHHLLEAGLVNACISTEQYAMKGCQAVRIGSMTYRMVATPNFINRWFQQGIHRESLRHAPAVIYNAKDHLHTDLIQKQFGLSPQCYPHHFIPSSNAFVETILLGLGFGMLPDYQIGNRLKYGELIEILPEFKHELELYWHHWNQQSLQLQKITEVLVRSAHLKMQKSEHTHLTA</sequence>
<accession>A0A1A7R9I5</accession>
<dbReference type="RefSeq" id="WP_067765208.1">
    <property type="nucleotide sequence ID" value="NZ_LZDS01000026.1"/>
</dbReference>
<dbReference type="GO" id="GO:0003677">
    <property type="term" value="F:DNA binding"/>
    <property type="evidence" value="ECO:0007669"/>
    <property type="project" value="UniProtKB-KW"/>
</dbReference>
<dbReference type="InterPro" id="IPR036390">
    <property type="entry name" value="WH_DNA-bd_sf"/>
</dbReference>
<dbReference type="InterPro" id="IPR000847">
    <property type="entry name" value="LysR_HTH_N"/>
</dbReference>
<dbReference type="OrthoDB" id="3252676at2"/>
<keyword evidence="4" id="KW-0804">Transcription</keyword>
<dbReference type="PROSITE" id="PS50931">
    <property type="entry name" value="HTH_LYSR"/>
    <property type="match status" value="1"/>
</dbReference>
<dbReference type="GO" id="GO:0003700">
    <property type="term" value="F:DNA-binding transcription factor activity"/>
    <property type="evidence" value="ECO:0007669"/>
    <property type="project" value="InterPro"/>
</dbReference>
<dbReference type="AlphaFoldDB" id="A0A1A7R9I5"/>
<dbReference type="NCBIfam" id="TIGR03298">
    <property type="entry name" value="argP"/>
    <property type="match status" value="1"/>
</dbReference>
<dbReference type="InterPro" id="IPR005119">
    <property type="entry name" value="LysR_subst-bd"/>
</dbReference>
<dbReference type="PANTHER" id="PTHR30579:SF2">
    <property type="entry name" value="HTH-TYPE TRANSCRIPTIONAL REGULATOR ARGP"/>
    <property type="match status" value="1"/>
</dbReference>
<dbReference type="EMBL" id="LZDS01000026">
    <property type="protein sequence ID" value="OBX28138.1"/>
    <property type="molecule type" value="Genomic_DNA"/>
</dbReference>
<name>A0A1A7R9I5_9GAMM</name>
<gene>
    <name evidence="6" type="ORF">A9J31_06125</name>
</gene>
<evidence type="ECO:0000313" key="6">
    <source>
        <dbReference type="EMBL" id="OBX28138.1"/>
    </source>
</evidence>
<keyword evidence="3" id="KW-0238">DNA-binding</keyword>
<evidence type="ECO:0000313" key="7">
    <source>
        <dbReference type="Proteomes" id="UP000185753"/>
    </source>
</evidence>
<dbReference type="Gene3D" id="3.40.190.290">
    <property type="match status" value="1"/>
</dbReference>
<dbReference type="Proteomes" id="UP000185753">
    <property type="component" value="Unassembled WGS sequence"/>
</dbReference>
<dbReference type="InterPro" id="IPR050176">
    <property type="entry name" value="LTTR"/>
</dbReference>
<reference evidence="7" key="1">
    <citation type="submission" date="2016-06" db="EMBL/GenBank/DDBJ databases">
        <authorList>
            <person name="Radolfova-Krizova L."/>
            <person name="Nemec A."/>
        </authorList>
    </citation>
    <scope>NUCLEOTIDE SEQUENCE [LARGE SCALE GENOMIC DNA]</scope>
    <source>
        <strain evidence="7">ANC 4275</strain>
    </source>
</reference>
<dbReference type="PANTHER" id="PTHR30579">
    <property type="entry name" value="TRANSCRIPTIONAL REGULATOR"/>
    <property type="match status" value="1"/>
</dbReference>
<dbReference type="Gene3D" id="1.10.10.10">
    <property type="entry name" value="Winged helix-like DNA-binding domain superfamily/Winged helix DNA-binding domain"/>
    <property type="match status" value="1"/>
</dbReference>
<comment type="caution">
    <text evidence="6">The sequence shown here is derived from an EMBL/GenBank/DDBJ whole genome shotgun (WGS) entry which is preliminary data.</text>
</comment>
<evidence type="ECO:0000256" key="4">
    <source>
        <dbReference type="ARBA" id="ARBA00023163"/>
    </source>
</evidence>
<comment type="similarity">
    <text evidence="1">Belongs to the LysR transcriptional regulatory family.</text>
</comment>
<dbReference type="Pfam" id="PF03466">
    <property type="entry name" value="LysR_substrate"/>
    <property type="match status" value="1"/>
</dbReference>
<dbReference type="InterPro" id="IPR036388">
    <property type="entry name" value="WH-like_DNA-bd_sf"/>
</dbReference>
<dbReference type="SUPFAM" id="SSF53850">
    <property type="entry name" value="Periplasmic binding protein-like II"/>
    <property type="match status" value="1"/>
</dbReference>
<proteinExistence type="inferred from homology"/>
<keyword evidence="7" id="KW-1185">Reference proteome</keyword>
<dbReference type="Pfam" id="PF00126">
    <property type="entry name" value="HTH_1"/>
    <property type="match status" value="1"/>
</dbReference>
<dbReference type="NCBIfam" id="NF002964">
    <property type="entry name" value="PRK03635.1"/>
    <property type="match status" value="1"/>
</dbReference>
<dbReference type="NCBIfam" id="NF009888">
    <property type="entry name" value="PRK13348.1"/>
    <property type="match status" value="1"/>
</dbReference>
<keyword evidence="2" id="KW-0805">Transcription regulation</keyword>
<evidence type="ECO:0000256" key="3">
    <source>
        <dbReference type="ARBA" id="ARBA00023125"/>
    </source>
</evidence>
<protein>
    <submittedName>
        <fullName evidence="6">Transcriptional regulator ArgP</fullName>
    </submittedName>
</protein>
<dbReference type="SUPFAM" id="SSF46785">
    <property type="entry name" value="Winged helix' DNA-binding domain"/>
    <property type="match status" value="1"/>
</dbReference>
<evidence type="ECO:0000256" key="1">
    <source>
        <dbReference type="ARBA" id="ARBA00009437"/>
    </source>
</evidence>
<evidence type="ECO:0000256" key="2">
    <source>
        <dbReference type="ARBA" id="ARBA00023015"/>
    </source>
</evidence>
<dbReference type="InterPro" id="IPR017685">
    <property type="entry name" value="ArgP"/>
</dbReference>
<organism evidence="6 7">
    <name type="scientific">Acinetobacter gandensis</name>
    <dbReference type="NCBI Taxonomy" id="1443941"/>
    <lineage>
        <taxon>Bacteria</taxon>
        <taxon>Pseudomonadati</taxon>
        <taxon>Pseudomonadota</taxon>
        <taxon>Gammaproteobacteria</taxon>
        <taxon>Moraxellales</taxon>
        <taxon>Moraxellaceae</taxon>
        <taxon>Acinetobacter</taxon>
    </lineage>
</organism>
<evidence type="ECO:0000259" key="5">
    <source>
        <dbReference type="PROSITE" id="PS50931"/>
    </source>
</evidence>